<dbReference type="InterPro" id="IPR010559">
    <property type="entry name" value="Sig_transdc_His_kin_internal"/>
</dbReference>
<keyword evidence="11 12" id="KW-0472">Membrane</keyword>
<dbReference type="SUPFAM" id="SSF55874">
    <property type="entry name" value="ATPase domain of HSP90 chaperone/DNA topoisomerase II/histidine kinase"/>
    <property type="match status" value="1"/>
</dbReference>
<dbReference type="Pfam" id="PF00672">
    <property type="entry name" value="HAMP"/>
    <property type="match status" value="1"/>
</dbReference>
<dbReference type="PROSITE" id="PS50885">
    <property type="entry name" value="HAMP"/>
    <property type="match status" value="1"/>
</dbReference>
<dbReference type="InterPro" id="IPR005467">
    <property type="entry name" value="His_kinase_dom"/>
</dbReference>
<feature type="transmembrane region" description="Helical" evidence="12">
    <location>
        <begin position="174"/>
        <end position="197"/>
    </location>
</feature>
<evidence type="ECO:0000256" key="4">
    <source>
        <dbReference type="ARBA" id="ARBA00022475"/>
    </source>
</evidence>
<dbReference type="CDD" id="cd06225">
    <property type="entry name" value="HAMP"/>
    <property type="match status" value="1"/>
</dbReference>
<gene>
    <name evidence="15" type="ORF">J2S02_003135</name>
</gene>
<keyword evidence="7" id="KW-0547">Nucleotide-binding</keyword>
<keyword evidence="8 15" id="KW-0418">Kinase</keyword>
<dbReference type="EMBL" id="JAUSTZ010000006">
    <property type="protein sequence ID" value="MDQ0226790.1"/>
    <property type="molecule type" value="Genomic_DNA"/>
</dbReference>
<dbReference type="Proteomes" id="UP001232245">
    <property type="component" value="Unassembled WGS sequence"/>
</dbReference>
<organism evidence="15 16">
    <name type="scientific">Metabacillus niabensis</name>
    <dbReference type="NCBI Taxonomy" id="324854"/>
    <lineage>
        <taxon>Bacteria</taxon>
        <taxon>Bacillati</taxon>
        <taxon>Bacillota</taxon>
        <taxon>Bacilli</taxon>
        <taxon>Bacillales</taxon>
        <taxon>Bacillaceae</taxon>
        <taxon>Metabacillus</taxon>
    </lineage>
</organism>
<feature type="domain" description="Histidine kinase" evidence="13">
    <location>
        <begin position="276"/>
        <end position="475"/>
    </location>
</feature>
<dbReference type="RefSeq" id="WP_095301574.1">
    <property type="nucleotide sequence ID" value="NZ_CADEPK010000360.1"/>
</dbReference>
<evidence type="ECO:0000259" key="13">
    <source>
        <dbReference type="PROSITE" id="PS50109"/>
    </source>
</evidence>
<accession>A0ABT9Z675</accession>
<evidence type="ECO:0000259" key="14">
    <source>
        <dbReference type="PROSITE" id="PS50885"/>
    </source>
</evidence>
<evidence type="ECO:0000256" key="12">
    <source>
        <dbReference type="SAM" id="Phobius"/>
    </source>
</evidence>
<dbReference type="PROSITE" id="PS50109">
    <property type="entry name" value="HIS_KIN"/>
    <property type="match status" value="1"/>
</dbReference>
<keyword evidence="9" id="KW-0067">ATP-binding</keyword>
<dbReference type="SMART" id="SM00387">
    <property type="entry name" value="HATPase_c"/>
    <property type="match status" value="1"/>
</dbReference>
<dbReference type="EC" id="2.7.13.3" evidence="3"/>
<evidence type="ECO:0000256" key="10">
    <source>
        <dbReference type="ARBA" id="ARBA00023012"/>
    </source>
</evidence>
<dbReference type="SUPFAM" id="SSF158472">
    <property type="entry name" value="HAMP domain-like"/>
    <property type="match status" value="1"/>
</dbReference>
<keyword evidence="10" id="KW-0902">Two-component regulatory system</keyword>
<name>A0ABT9Z675_9BACI</name>
<dbReference type="Gene3D" id="6.10.340.10">
    <property type="match status" value="1"/>
</dbReference>
<evidence type="ECO:0000256" key="2">
    <source>
        <dbReference type="ARBA" id="ARBA00004651"/>
    </source>
</evidence>
<dbReference type="Gene3D" id="3.30.565.10">
    <property type="entry name" value="Histidine kinase-like ATPase, C-terminal domain"/>
    <property type="match status" value="1"/>
</dbReference>
<keyword evidence="4" id="KW-1003">Cell membrane</keyword>
<evidence type="ECO:0000256" key="3">
    <source>
        <dbReference type="ARBA" id="ARBA00012438"/>
    </source>
</evidence>
<dbReference type="InterPro" id="IPR050640">
    <property type="entry name" value="Bact_2-comp_sensor_kinase"/>
</dbReference>
<evidence type="ECO:0000256" key="8">
    <source>
        <dbReference type="ARBA" id="ARBA00022777"/>
    </source>
</evidence>
<reference evidence="15 16" key="1">
    <citation type="submission" date="2023-07" db="EMBL/GenBank/DDBJ databases">
        <title>Genomic Encyclopedia of Type Strains, Phase IV (KMG-IV): sequencing the most valuable type-strain genomes for metagenomic binning, comparative biology and taxonomic classification.</title>
        <authorList>
            <person name="Goeker M."/>
        </authorList>
    </citation>
    <scope>NUCLEOTIDE SEQUENCE [LARGE SCALE GENOMIC DNA]</scope>
    <source>
        <strain evidence="15 16">DSM 17723</strain>
    </source>
</reference>
<evidence type="ECO:0000256" key="5">
    <source>
        <dbReference type="ARBA" id="ARBA00022553"/>
    </source>
</evidence>
<comment type="catalytic activity">
    <reaction evidence="1">
        <text>ATP + protein L-histidine = ADP + protein N-phospho-L-histidine.</text>
        <dbReference type="EC" id="2.7.13.3"/>
    </reaction>
</comment>
<dbReference type="InterPro" id="IPR003660">
    <property type="entry name" value="HAMP_dom"/>
</dbReference>
<evidence type="ECO:0000256" key="1">
    <source>
        <dbReference type="ARBA" id="ARBA00000085"/>
    </source>
</evidence>
<keyword evidence="12" id="KW-1133">Transmembrane helix</keyword>
<keyword evidence="12" id="KW-0812">Transmembrane</keyword>
<evidence type="ECO:0000256" key="9">
    <source>
        <dbReference type="ARBA" id="ARBA00022840"/>
    </source>
</evidence>
<comment type="caution">
    <text evidence="15">The sequence shown here is derived from an EMBL/GenBank/DDBJ whole genome shotgun (WGS) entry which is preliminary data.</text>
</comment>
<dbReference type="SMART" id="SM00304">
    <property type="entry name" value="HAMP"/>
    <property type="match status" value="1"/>
</dbReference>
<comment type="subcellular location">
    <subcellularLocation>
        <location evidence="2">Cell membrane</location>
        <topology evidence="2">Multi-pass membrane protein</topology>
    </subcellularLocation>
</comment>
<sequence length="487" mass="56340">MNSIRNKLLLYFLAFVVLFNVVSYSIYFSSSKFVNEYRTSFERFLLFNEITQQSTTVYEKINAYVVEKDPLYLEEYEKVKKHLLANNRRLTDEAMTGINQVELKKYQRMIASLISESDITIEAVRYNNLDQYTAHAMEVRSISSYILESTLQLLNLELADYQLFYQEMEDRQKAFRWFTISLFSSTLLFALFAAIWFSRGLTRPIRDLSKAAKEMSVGNFDVQVVKMKTNDEVKVLSESFLQMREDIKQYIKEIKEKSELDKLLKELELKHLQNQINPHFLFNTLNTISRMAYLEEANVTSRLIQSVSTLLRSSLGDINKSVSLREETNVVQEYFYIQKTRFAERISFQTKIDEDCLDVKIPALTLQPLVENSFIHGVEGLEEGGMISLAIYRDGENIIIEVTDNGKGMDEQTKQRILSQDPINLNEEHHGHSTGIGLRNVIKRLELVYKTKNILDIISQPNKGTTIRITLHPTGDSPQVGTTNTIS</sequence>
<evidence type="ECO:0000256" key="11">
    <source>
        <dbReference type="ARBA" id="ARBA00023136"/>
    </source>
</evidence>
<dbReference type="Pfam" id="PF06580">
    <property type="entry name" value="His_kinase"/>
    <property type="match status" value="1"/>
</dbReference>
<protein>
    <recommendedName>
        <fullName evidence="3">histidine kinase</fullName>
        <ecNumber evidence="3">2.7.13.3</ecNumber>
    </recommendedName>
</protein>
<keyword evidence="16" id="KW-1185">Reference proteome</keyword>
<proteinExistence type="predicted"/>
<dbReference type="InterPro" id="IPR036890">
    <property type="entry name" value="HATPase_C_sf"/>
</dbReference>
<evidence type="ECO:0000256" key="6">
    <source>
        <dbReference type="ARBA" id="ARBA00022679"/>
    </source>
</evidence>
<dbReference type="Pfam" id="PF02518">
    <property type="entry name" value="HATPase_c"/>
    <property type="match status" value="1"/>
</dbReference>
<keyword evidence="5" id="KW-0597">Phosphoprotein</keyword>
<evidence type="ECO:0000256" key="7">
    <source>
        <dbReference type="ARBA" id="ARBA00022741"/>
    </source>
</evidence>
<dbReference type="PANTHER" id="PTHR34220:SF7">
    <property type="entry name" value="SENSOR HISTIDINE KINASE YPDA"/>
    <property type="match status" value="1"/>
</dbReference>
<evidence type="ECO:0000313" key="16">
    <source>
        <dbReference type="Proteomes" id="UP001232245"/>
    </source>
</evidence>
<evidence type="ECO:0000313" key="15">
    <source>
        <dbReference type="EMBL" id="MDQ0226790.1"/>
    </source>
</evidence>
<keyword evidence="6" id="KW-0808">Transferase</keyword>
<dbReference type="InterPro" id="IPR003594">
    <property type="entry name" value="HATPase_dom"/>
</dbReference>
<dbReference type="GO" id="GO:0016301">
    <property type="term" value="F:kinase activity"/>
    <property type="evidence" value="ECO:0007669"/>
    <property type="project" value="UniProtKB-KW"/>
</dbReference>
<dbReference type="PANTHER" id="PTHR34220">
    <property type="entry name" value="SENSOR HISTIDINE KINASE YPDA"/>
    <property type="match status" value="1"/>
</dbReference>
<feature type="domain" description="HAMP" evidence="14">
    <location>
        <begin position="199"/>
        <end position="252"/>
    </location>
</feature>